<keyword evidence="2" id="KW-1133">Transmembrane helix</keyword>
<keyword evidence="4" id="KW-1185">Reference proteome</keyword>
<feature type="transmembrane region" description="Helical" evidence="2">
    <location>
        <begin position="564"/>
        <end position="582"/>
    </location>
</feature>
<evidence type="ECO:0008006" key="5">
    <source>
        <dbReference type="Google" id="ProtNLM"/>
    </source>
</evidence>
<feature type="region of interest" description="Disordered" evidence="1">
    <location>
        <begin position="150"/>
        <end position="202"/>
    </location>
</feature>
<feature type="transmembrane region" description="Helical" evidence="2">
    <location>
        <begin position="588"/>
        <end position="608"/>
    </location>
</feature>
<feature type="transmembrane region" description="Helical" evidence="2">
    <location>
        <begin position="701"/>
        <end position="720"/>
    </location>
</feature>
<feature type="transmembrane region" description="Helical" evidence="2">
    <location>
        <begin position="417"/>
        <end position="439"/>
    </location>
</feature>
<dbReference type="Proteomes" id="UP001597183">
    <property type="component" value="Unassembled WGS sequence"/>
</dbReference>
<keyword evidence="2" id="KW-0472">Membrane</keyword>
<proteinExistence type="predicted"/>
<evidence type="ECO:0000256" key="1">
    <source>
        <dbReference type="SAM" id="MobiDB-lite"/>
    </source>
</evidence>
<feature type="transmembrane region" description="Helical" evidence="2">
    <location>
        <begin position="673"/>
        <end position="694"/>
    </location>
</feature>
<feature type="transmembrane region" description="Helical" evidence="2">
    <location>
        <begin position="383"/>
        <end position="405"/>
    </location>
</feature>
<feature type="transmembrane region" description="Helical" evidence="2">
    <location>
        <begin position="637"/>
        <end position="661"/>
    </location>
</feature>
<evidence type="ECO:0000256" key="2">
    <source>
        <dbReference type="SAM" id="Phobius"/>
    </source>
</evidence>
<feature type="region of interest" description="Disordered" evidence="1">
    <location>
        <begin position="315"/>
        <end position="337"/>
    </location>
</feature>
<organism evidence="3 4">
    <name type="scientific">Actinoplanes sichuanensis</name>
    <dbReference type="NCBI Taxonomy" id="512349"/>
    <lineage>
        <taxon>Bacteria</taxon>
        <taxon>Bacillati</taxon>
        <taxon>Actinomycetota</taxon>
        <taxon>Actinomycetes</taxon>
        <taxon>Micromonosporales</taxon>
        <taxon>Micromonosporaceae</taxon>
        <taxon>Actinoplanes</taxon>
    </lineage>
</organism>
<feature type="region of interest" description="Disordered" evidence="1">
    <location>
        <begin position="534"/>
        <end position="553"/>
    </location>
</feature>
<feature type="transmembrane region" description="Helical" evidence="2">
    <location>
        <begin position="451"/>
        <end position="471"/>
    </location>
</feature>
<evidence type="ECO:0000313" key="4">
    <source>
        <dbReference type="Proteomes" id="UP001597183"/>
    </source>
</evidence>
<feature type="region of interest" description="Disordered" evidence="1">
    <location>
        <begin position="222"/>
        <end position="278"/>
    </location>
</feature>
<comment type="caution">
    <text evidence="3">The sequence shown here is derived from an EMBL/GenBank/DDBJ whole genome shotgun (WGS) entry which is preliminary data.</text>
</comment>
<feature type="transmembrane region" description="Helical" evidence="2">
    <location>
        <begin position="354"/>
        <end position="377"/>
    </location>
</feature>
<feature type="compositionally biased region" description="Low complexity" evidence="1">
    <location>
        <begin position="122"/>
        <end position="135"/>
    </location>
</feature>
<keyword evidence="2" id="KW-0812">Transmembrane</keyword>
<evidence type="ECO:0000313" key="3">
    <source>
        <dbReference type="EMBL" id="MFD1369086.1"/>
    </source>
</evidence>
<dbReference type="EMBL" id="JBHTMK010000038">
    <property type="protein sequence ID" value="MFD1369086.1"/>
    <property type="molecule type" value="Genomic_DNA"/>
</dbReference>
<feature type="region of interest" description="Disordered" evidence="1">
    <location>
        <begin position="1"/>
        <end position="136"/>
    </location>
</feature>
<protein>
    <recommendedName>
        <fullName evidence="5">Integral membrane protein</fullName>
    </recommendedName>
</protein>
<dbReference type="RefSeq" id="WP_378078915.1">
    <property type="nucleotide sequence ID" value="NZ_JBHTMK010000038.1"/>
</dbReference>
<reference evidence="4" key="1">
    <citation type="journal article" date="2019" name="Int. J. Syst. Evol. Microbiol.">
        <title>The Global Catalogue of Microorganisms (GCM) 10K type strain sequencing project: providing services to taxonomists for standard genome sequencing and annotation.</title>
        <authorList>
            <consortium name="The Broad Institute Genomics Platform"/>
            <consortium name="The Broad Institute Genome Sequencing Center for Infectious Disease"/>
            <person name="Wu L."/>
            <person name="Ma J."/>
        </authorList>
    </citation>
    <scope>NUCLEOTIDE SEQUENCE [LARGE SCALE GENOMIC DNA]</scope>
    <source>
        <strain evidence="4">CCM 7526</strain>
    </source>
</reference>
<name>A0ABW4AE87_9ACTN</name>
<accession>A0ABW4AE87</accession>
<gene>
    <name evidence="3" type="ORF">ACFQ5G_27415</name>
</gene>
<feature type="transmembrane region" description="Helical" evidence="2">
    <location>
        <begin position="726"/>
        <end position="749"/>
    </location>
</feature>
<sequence length="755" mass="77303">MTITPRGAGGTATTRTARNRNRRRQQNATGEPRHAAPGQPELAPSRRRGGRHAADEPVPPDPTGTAETTGASVDDVEFPAPAWDPWATSTRHALPAAPDDAPAEDAESPAPAWNPWATSTRPALPAAPDDAPPEASGVVGRRILWSAPDDREPAVGWDAGTGRTPAVGWAGADDASTGRRSGADHGSAGGWTGTDRHGWADATGSWAGAVGVTGAADRAAPVGWADEPTGWGDAGRAHPSSWTDHTGLTALPTASHGGTGTDRRAGSGGGNDFADTGTWLGPVTDWTGTSADGWTEPAAEDAAVERLWLELSELDDSEVSPQAAETTDGSRRGSYRTGRRHIGRWSHARRTRSAYLNAALVRCGVYLGALSVAIAAAEPLGRVAWPVPAVMVLLGWTAAQALTSMGVTVARRGGPGAAARTVGAGFAAVIGLWCALVWIAPDTLLGPNRLLAATAGIGGLVTLATVTAALVTRAESAVAGWYTPCWLLAAAAMADAAGVPEAGLVPVQTMLPAAMVAVAIRAFQPALLPSPADRAARRTAGRRTRLTSSTERGARLTAADRRRAFAYLVIGAAQAFSVILLWRGGPDVMPLPAALPLLVAVPLLEGLIGWHTDRIDAGLDAAVTPEQYDRHVRNVTIITLAGLLPPLAAGCGLLVAAYRLPYGFSVVPGARDAVLALAAATLLGGVFAVTFLLAARTRHGIAATLAAIPPLAAAVLALFASPSGLLPAAVAVLAATHLAGLLIVALTAADLRRTP</sequence>